<evidence type="ECO:0000313" key="4">
    <source>
        <dbReference type="Proteomes" id="UP001276659"/>
    </source>
</evidence>
<dbReference type="SUPFAM" id="SSF57667">
    <property type="entry name" value="beta-beta-alpha zinc fingers"/>
    <property type="match status" value="1"/>
</dbReference>
<dbReference type="PANTHER" id="PTHR13182:SF8">
    <property type="entry name" value="CYTOPLASMIC 60S SUBUNIT BIOGENESIS FACTOR ZNF622"/>
    <property type="match status" value="1"/>
</dbReference>
<accession>A0AAD9ZJ74</accession>
<feature type="compositionally biased region" description="Low complexity" evidence="1">
    <location>
        <begin position="7"/>
        <end position="16"/>
    </location>
</feature>
<keyword evidence="4" id="KW-1185">Reference proteome</keyword>
<dbReference type="Pfam" id="PF12756">
    <property type="entry name" value="zf-C2H2_2"/>
    <property type="match status" value="1"/>
</dbReference>
<evidence type="ECO:0000259" key="2">
    <source>
        <dbReference type="Pfam" id="PF12756"/>
    </source>
</evidence>
<proteinExistence type="predicted"/>
<evidence type="ECO:0000313" key="3">
    <source>
        <dbReference type="EMBL" id="KAK3179063.1"/>
    </source>
</evidence>
<dbReference type="AlphaFoldDB" id="A0AAD9ZJ74"/>
<dbReference type="InterPro" id="IPR036236">
    <property type="entry name" value="Znf_C2H2_sf"/>
</dbReference>
<dbReference type="EMBL" id="JASNWA010000003">
    <property type="protein sequence ID" value="KAK3179063.1"/>
    <property type="molecule type" value="Genomic_DNA"/>
</dbReference>
<feature type="compositionally biased region" description="Basic residues" evidence="1">
    <location>
        <begin position="197"/>
        <end position="210"/>
    </location>
</feature>
<dbReference type="GO" id="GO:0030687">
    <property type="term" value="C:preribosome, large subunit precursor"/>
    <property type="evidence" value="ECO:0007669"/>
    <property type="project" value="TreeGrafter"/>
</dbReference>
<dbReference type="PANTHER" id="PTHR13182">
    <property type="entry name" value="ZINC FINGER PROTEIN 622"/>
    <property type="match status" value="1"/>
</dbReference>
<protein>
    <recommendedName>
        <fullName evidence="2">ZN622/Rei1/Reh1 zinc finger C2H2-type domain-containing protein</fullName>
    </recommendedName>
</protein>
<organism evidence="3 4">
    <name type="scientific">Lepraria neglecta</name>
    <dbReference type="NCBI Taxonomy" id="209136"/>
    <lineage>
        <taxon>Eukaryota</taxon>
        <taxon>Fungi</taxon>
        <taxon>Dikarya</taxon>
        <taxon>Ascomycota</taxon>
        <taxon>Pezizomycotina</taxon>
        <taxon>Lecanoromycetes</taxon>
        <taxon>OSLEUM clade</taxon>
        <taxon>Lecanoromycetidae</taxon>
        <taxon>Lecanorales</taxon>
        <taxon>Lecanorineae</taxon>
        <taxon>Stereocaulaceae</taxon>
        <taxon>Lepraria</taxon>
    </lineage>
</organism>
<feature type="region of interest" description="Disordered" evidence="1">
    <location>
        <begin position="156"/>
        <end position="245"/>
    </location>
</feature>
<reference evidence="3" key="1">
    <citation type="submission" date="2022-11" db="EMBL/GenBank/DDBJ databases">
        <title>Chromosomal genome sequence assembly and mating type (MAT) locus characterization of the leprose asexual lichenized fungus Lepraria neglecta (Nyl.) Erichsen.</title>
        <authorList>
            <person name="Allen J.L."/>
            <person name="Pfeffer B."/>
        </authorList>
    </citation>
    <scope>NUCLEOTIDE SEQUENCE</scope>
    <source>
        <strain evidence="3">Allen 5258</strain>
    </source>
</reference>
<dbReference type="GO" id="GO:0042273">
    <property type="term" value="P:ribosomal large subunit biogenesis"/>
    <property type="evidence" value="ECO:0007669"/>
    <property type="project" value="TreeGrafter"/>
</dbReference>
<evidence type="ECO:0000256" key="1">
    <source>
        <dbReference type="SAM" id="MobiDB-lite"/>
    </source>
</evidence>
<sequence length="329" mass="36152">MDVDTVPGSAAAGAPSWARPVEAGDINSKGIDSTSPAADQVRVPDEERGEIESDTCEVSLEQPFQATWCLFCNQVNSDLDDTLSHMLKVHGLFIPDKDLQVGMETLLSYCHLVIFGYFECLSCGTQRSSVKAVQQHMIDKGHCKIDIAEGSEFHDFFGPELGREDSEDDAATPAEPSTPVFVQPDDTTLRLFSGKLVTHRSVGKPRPQRPKRPDKDGLDSQPAMLDTPLPSSPPTPASALDHSTSRALTRRAERRASAFTNQLVHLRAGDRCSLVHLPASHQRALLATQKKQMDRSRKAERRMQSRVESMGNKTLMKHFVMDVPGPPNG</sequence>
<comment type="caution">
    <text evidence="3">The sequence shown here is derived from an EMBL/GenBank/DDBJ whole genome shotgun (WGS) entry which is preliminary data.</text>
</comment>
<dbReference type="InterPro" id="IPR041661">
    <property type="entry name" value="ZN622/Rei1/Reh1_Znf-C2H2"/>
</dbReference>
<dbReference type="Proteomes" id="UP001276659">
    <property type="component" value="Unassembled WGS sequence"/>
</dbReference>
<feature type="domain" description="ZN622/Rei1/Reh1 zinc finger C2H2-type" evidence="2">
    <location>
        <begin position="69"/>
        <end position="157"/>
    </location>
</feature>
<gene>
    <name evidence="3" type="ORF">OEA41_001202</name>
</gene>
<feature type="region of interest" description="Disordered" evidence="1">
    <location>
        <begin position="1"/>
        <end position="50"/>
    </location>
</feature>
<dbReference type="InterPro" id="IPR040025">
    <property type="entry name" value="Znf622/Rei1/Reh1"/>
</dbReference>
<name>A0AAD9ZJ74_9LECA</name>